<dbReference type="AlphaFoldDB" id="H6QUI3"/>
<accession>H6QUI3</accession>
<dbReference type="InParanoid" id="H6QUI3"/>
<dbReference type="Proteomes" id="UP000008783">
    <property type="component" value="Unassembled WGS sequence"/>
</dbReference>
<dbReference type="VEuPathDB" id="FungiDB:PGTG_22404"/>
<protein>
    <submittedName>
        <fullName evidence="2">Uncharacterized protein</fullName>
    </submittedName>
</protein>
<name>H6QUI3_PUCGT</name>
<evidence type="ECO:0000256" key="1">
    <source>
        <dbReference type="SAM" id="MobiDB-lite"/>
    </source>
</evidence>
<evidence type="ECO:0000313" key="3">
    <source>
        <dbReference type="Proteomes" id="UP000008783"/>
    </source>
</evidence>
<organism evidence="2 3">
    <name type="scientific">Puccinia graminis f. sp. tritici (strain CRL 75-36-700-3 / race SCCL)</name>
    <name type="common">Black stem rust fungus</name>
    <dbReference type="NCBI Taxonomy" id="418459"/>
    <lineage>
        <taxon>Eukaryota</taxon>
        <taxon>Fungi</taxon>
        <taxon>Dikarya</taxon>
        <taxon>Basidiomycota</taxon>
        <taxon>Pucciniomycotina</taxon>
        <taxon>Pucciniomycetes</taxon>
        <taxon>Pucciniales</taxon>
        <taxon>Pucciniaceae</taxon>
        <taxon>Puccinia</taxon>
    </lineage>
</organism>
<dbReference type="HOGENOM" id="CLU_3107465_0_0_1"/>
<feature type="compositionally biased region" description="Polar residues" evidence="1">
    <location>
        <begin position="1"/>
        <end position="16"/>
    </location>
</feature>
<gene>
    <name evidence="2" type="ORF">PGTG_22404</name>
</gene>
<proteinExistence type="predicted"/>
<dbReference type="EMBL" id="DS178342">
    <property type="protein sequence ID" value="EHS64695.1"/>
    <property type="molecule type" value="Genomic_DNA"/>
</dbReference>
<reference evidence="3" key="1">
    <citation type="journal article" date="2011" name="Proc. Natl. Acad. Sci. U.S.A.">
        <title>Obligate biotrophy features unraveled by the genomic analysis of rust fungi.</title>
        <authorList>
            <person name="Duplessis S."/>
            <person name="Cuomo C.A."/>
            <person name="Lin Y.-C."/>
            <person name="Aerts A."/>
            <person name="Tisserant E."/>
            <person name="Veneault-Fourrey C."/>
            <person name="Joly D.L."/>
            <person name="Hacquard S."/>
            <person name="Amselem J."/>
            <person name="Cantarel B.L."/>
            <person name="Chiu R."/>
            <person name="Coutinho P.M."/>
            <person name="Feau N."/>
            <person name="Field M."/>
            <person name="Frey P."/>
            <person name="Gelhaye E."/>
            <person name="Goldberg J."/>
            <person name="Grabherr M.G."/>
            <person name="Kodira C.D."/>
            <person name="Kohler A."/>
            <person name="Kuees U."/>
            <person name="Lindquist E.A."/>
            <person name="Lucas S.M."/>
            <person name="Mago R."/>
            <person name="Mauceli E."/>
            <person name="Morin E."/>
            <person name="Murat C."/>
            <person name="Pangilinan J.L."/>
            <person name="Park R."/>
            <person name="Pearson M."/>
            <person name="Quesneville H."/>
            <person name="Rouhier N."/>
            <person name="Sakthikumar S."/>
            <person name="Salamov A.A."/>
            <person name="Schmutz J."/>
            <person name="Selles B."/>
            <person name="Shapiro H."/>
            <person name="Tanguay P."/>
            <person name="Tuskan G.A."/>
            <person name="Henrissat B."/>
            <person name="Van de Peer Y."/>
            <person name="Rouze P."/>
            <person name="Ellis J.G."/>
            <person name="Dodds P.N."/>
            <person name="Schein J.E."/>
            <person name="Zhong S."/>
            <person name="Hamelin R.C."/>
            <person name="Grigoriev I.V."/>
            <person name="Szabo L.J."/>
            <person name="Martin F."/>
        </authorList>
    </citation>
    <scope>NUCLEOTIDE SEQUENCE [LARGE SCALE GENOMIC DNA]</scope>
    <source>
        <strain evidence="3">CRL 75-36-700-3 / race SCCL</strain>
    </source>
</reference>
<evidence type="ECO:0000313" key="2">
    <source>
        <dbReference type="EMBL" id="EHS64695.1"/>
    </source>
</evidence>
<sequence length="51" mass="5788">MATLPTWQPSACQVGTYNFPKNDRRPFLTPPIRIKQSSKKRSPTFDPADPV</sequence>
<feature type="region of interest" description="Disordered" evidence="1">
    <location>
        <begin position="1"/>
        <end position="51"/>
    </location>
</feature>
<dbReference type="RefSeq" id="XP_003888830.1">
    <property type="nucleotide sequence ID" value="XM_003888781.1"/>
</dbReference>
<dbReference type="GeneID" id="13542463"/>
<keyword evidence="3" id="KW-1185">Reference proteome</keyword>
<dbReference type="KEGG" id="pgr:PGTG_22404"/>